<dbReference type="Gene3D" id="3.40.50.720">
    <property type="entry name" value="NAD(P)-binding Rossmann-like Domain"/>
    <property type="match status" value="1"/>
</dbReference>
<dbReference type="Pfam" id="PF00106">
    <property type="entry name" value="adh_short"/>
    <property type="match status" value="1"/>
</dbReference>
<dbReference type="EMBL" id="JAEUGD010000067">
    <property type="protein sequence ID" value="MBL6449747.1"/>
    <property type="molecule type" value="Genomic_DNA"/>
</dbReference>
<dbReference type="InterPro" id="IPR057326">
    <property type="entry name" value="KR_dom"/>
</dbReference>
<reference evidence="5" key="1">
    <citation type="submission" date="2021-01" db="EMBL/GenBank/DDBJ databases">
        <title>Fulvivirga kasyanovii gen. nov., sp nov., a novel member of the phylum Bacteroidetes isolated from seawater in a mussel farm.</title>
        <authorList>
            <person name="Zhao L.-H."/>
            <person name="Wang Z.-J."/>
        </authorList>
    </citation>
    <scope>NUCLEOTIDE SEQUENCE</scope>
    <source>
        <strain evidence="5">29W222</strain>
    </source>
</reference>
<dbReference type="PROSITE" id="PS00061">
    <property type="entry name" value="ADH_SHORT"/>
    <property type="match status" value="1"/>
</dbReference>
<accession>A0A937KEG7</accession>
<evidence type="ECO:0000256" key="3">
    <source>
        <dbReference type="RuleBase" id="RU000363"/>
    </source>
</evidence>
<feature type="domain" description="Ketoreductase" evidence="4">
    <location>
        <begin position="4"/>
        <end position="186"/>
    </location>
</feature>
<dbReference type="GO" id="GO:0016491">
    <property type="term" value="F:oxidoreductase activity"/>
    <property type="evidence" value="ECO:0007669"/>
    <property type="project" value="UniProtKB-KW"/>
</dbReference>
<comment type="caution">
    <text evidence="5">The sequence shown here is derived from an EMBL/GenBank/DDBJ whole genome shotgun (WGS) entry which is preliminary data.</text>
</comment>
<name>A0A937KEG7_9BACT</name>
<dbReference type="FunFam" id="3.40.50.720:FF:000084">
    <property type="entry name" value="Short-chain dehydrogenase reductase"/>
    <property type="match status" value="1"/>
</dbReference>
<dbReference type="AlphaFoldDB" id="A0A937KEG7"/>
<sequence length="268" mass="29537">MQNKVVIITGGSSGIGKALAEVFGKNGSKVMITGRKQEPLDKAVKELQNKGIEVIGFQSDVSREEDNKKMAEEAIRHYGHIDILINNAGISMRALFEEVDLDVVKQVMDINFYGVLYATKYCLPSIQENKGSVIGISSIAGFRGLPGRTGYSASKFALQGFLEVLRTEMLKKGVHVLTACPGFTASNIRKSSLTADGSLQGESPRKEEKMMTAEVCAEHIYKATQKRKKYLVLTGQGKMTVFLNKWFPGMMDKVVYNVMAKEENSPLK</sequence>
<protein>
    <submittedName>
        <fullName evidence="5">SDR family oxidoreductase</fullName>
    </submittedName>
</protein>
<dbReference type="SMART" id="SM00822">
    <property type="entry name" value="PKS_KR"/>
    <property type="match status" value="1"/>
</dbReference>
<dbReference type="SUPFAM" id="SSF51735">
    <property type="entry name" value="NAD(P)-binding Rossmann-fold domains"/>
    <property type="match status" value="1"/>
</dbReference>
<keyword evidence="6" id="KW-1185">Reference proteome</keyword>
<dbReference type="PANTHER" id="PTHR44196:SF1">
    <property type="entry name" value="DEHYDROGENASE_REDUCTASE SDR FAMILY MEMBER 7B"/>
    <property type="match status" value="1"/>
</dbReference>
<evidence type="ECO:0000256" key="2">
    <source>
        <dbReference type="ARBA" id="ARBA00023002"/>
    </source>
</evidence>
<dbReference type="PRINTS" id="PR00080">
    <property type="entry name" value="SDRFAMILY"/>
</dbReference>
<dbReference type="PRINTS" id="PR00081">
    <property type="entry name" value="GDHRDH"/>
</dbReference>
<proteinExistence type="inferred from homology"/>
<dbReference type="InterPro" id="IPR036291">
    <property type="entry name" value="NAD(P)-bd_dom_sf"/>
</dbReference>
<keyword evidence="2" id="KW-0560">Oxidoreductase</keyword>
<dbReference type="NCBIfam" id="NF004825">
    <property type="entry name" value="PRK06181.1"/>
    <property type="match status" value="1"/>
</dbReference>
<dbReference type="InterPro" id="IPR020904">
    <property type="entry name" value="Sc_DH/Rdtase_CS"/>
</dbReference>
<evidence type="ECO:0000313" key="6">
    <source>
        <dbReference type="Proteomes" id="UP000614216"/>
    </source>
</evidence>
<dbReference type="PANTHER" id="PTHR44196">
    <property type="entry name" value="DEHYDROGENASE/REDUCTASE SDR FAMILY MEMBER 7B"/>
    <property type="match status" value="1"/>
</dbReference>
<dbReference type="Proteomes" id="UP000614216">
    <property type="component" value="Unassembled WGS sequence"/>
</dbReference>
<evidence type="ECO:0000259" key="4">
    <source>
        <dbReference type="SMART" id="SM00822"/>
    </source>
</evidence>
<dbReference type="GO" id="GO:0016020">
    <property type="term" value="C:membrane"/>
    <property type="evidence" value="ECO:0007669"/>
    <property type="project" value="TreeGrafter"/>
</dbReference>
<gene>
    <name evidence="5" type="ORF">JMN32_25780</name>
</gene>
<dbReference type="InterPro" id="IPR002347">
    <property type="entry name" value="SDR_fam"/>
</dbReference>
<comment type="similarity">
    <text evidence="1 3">Belongs to the short-chain dehydrogenases/reductases (SDR) family.</text>
</comment>
<evidence type="ECO:0000256" key="1">
    <source>
        <dbReference type="ARBA" id="ARBA00006484"/>
    </source>
</evidence>
<organism evidence="5 6">
    <name type="scientific">Fulvivirga marina</name>
    <dbReference type="NCBI Taxonomy" id="2494733"/>
    <lineage>
        <taxon>Bacteria</taxon>
        <taxon>Pseudomonadati</taxon>
        <taxon>Bacteroidota</taxon>
        <taxon>Cytophagia</taxon>
        <taxon>Cytophagales</taxon>
        <taxon>Fulvivirgaceae</taxon>
        <taxon>Fulvivirga</taxon>
    </lineage>
</organism>
<evidence type="ECO:0000313" key="5">
    <source>
        <dbReference type="EMBL" id="MBL6449747.1"/>
    </source>
</evidence>
<dbReference type="RefSeq" id="WP_202859290.1">
    <property type="nucleotide sequence ID" value="NZ_JAEUGD010000067.1"/>
</dbReference>